<proteinExistence type="predicted"/>
<dbReference type="InterPro" id="IPR050505">
    <property type="entry name" value="WDR55/POC1"/>
</dbReference>
<dbReference type="SUPFAM" id="SSF50978">
    <property type="entry name" value="WD40 repeat-like"/>
    <property type="match status" value="1"/>
</dbReference>
<dbReference type="PANTHER" id="PTHR44019">
    <property type="entry name" value="WD REPEAT-CONTAINING PROTEIN 55"/>
    <property type="match status" value="1"/>
</dbReference>
<accession>A0A8K0L814</accession>
<keyword evidence="6" id="KW-1185">Reference proteome</keyword>
<dbReference type="EMBL" id="JAESVG020000005">
    <property type="protein sequence ID" value="KAG8627428.1"/>
    <property type="molecule type" value="Genomic_DNA"/>
</dbReference>
<evidence type="ECO:0000256" key="1">
    <source>
        <dbReference type="ARBA" id="ARBA00022574"/>
    </source>
</evidence>
<dbReference type="AlphaFoldDB" id="A0A8K0L814"/>
<dbReference type="InterPro" id="IPR001680">
    <property type="entry name" value="WD40_rpt"/>
</dbReference>
<dbReference type="InterPro" id="IPR036322">
    <property type="entry name" value="WD40_repeat_dom_sf"/>
</dbReference>
<dbReference type="PANTHER" id="PTHR44019:SF8">
    <property type="entry name" value="POC1 CENTRIOLAR PROTEIN HOMOLOG"/>
    <property type="match status" value="1"/>
</dbReference>
<dbReference type="SMART" id="SM00320">
    <property type="entry name" value="WD40"/>
    <property type="match status" value="3"/>
</dbReference>
<feature type="region of interest" description="Disordered" evidence="4">
    <location>
        <begin position="155"/>
        <end position="184"/>
    </location>
</feature>
<dbReference type="Proteomes" id="UP000809789">
    <property type="component" value="Unassembled WGS sequence"/>
</dbReference>
<dbReference type="OrthoDB" id="538223at2759"/>
<keyword evidence="2" id="KW-0677">Repeat</keyword>
<dbReference type="InterPro" id="IPR015943">
    <property type="entry name" value="WD40/YVTN_repeat-like_dom_sf"/>
</dbReference>
<dbReference type="Pfam" id="PF00400">
    <property type="entry name" value="WD40"/>
    <property type="match status" value="1"/>
</dbReference>
<feature type="repeat" description="WD" evidence="3">
    <location>
        <begin position="187"/>
        <end position="228"/>
    </location>
</feature>
<gene>
    <name evidence="5" type="ORF">KVT40_004911</name>
</gene>
<dbReference type="PROSITE" id="PS00678">
    <property type="entry name" value="WD_REPEATS_1"/>
    <property type="match status" value="1"/>
</dbReference>
<name>A0A8K0L814_9PEZI</name>
<keyword evidence="1 3" id="KW-0853">WD repeat</keyword>
<sequence>MNLSRVESTTETGIVCQRHTLISKCSKGVSNTSCRQDVSRDLLKNVISVELSYTCRYWVDHLLQSRDTLLYQTSVLSFLEEHLLHWIEILLWLDEGQRCLTQIKTITASAQPLGNNNLNDILYDTSRLVRVHYHAITSSPLQLYSSALLYSPSTSMIRQGQPPEMPPSISLHPSTSSHPHGPRQQHFVGHSDTIISVLYSRSGEYIASASLDRTVRLWNATNGLLIRSFRCDRARPLKDQTTIRGFRTVPDLAMDFSTDGQLFAASPIDTMIQIVRVGDGIATVSLHVTNQHVVKVYFSRIDNNEILAATASGCVLFWDGATAQLLHCLNTGQGSLQTVILSPDGRLLSTMYPRGSLRIWDTCTKVEIYSEVASIDVIERTGGKYRLLKLKNYPVIYK</sequence>
<reference evidence="5" key="1">
    <citation type="submission" date="2021-07" db="EMBL/GenBank/DDBJ databases">
        <title>Elsinoe batatas strain:CRI-CJ2 Genome sequencing and assembly.</title>
        <authorList>
            <person name="Huang L."/>
        </authorList>
    </citation>
    <scope>NUCLEOTIDE SEQUENCE</scope>
    <source>
        <strain evidence="5">CRI-CJ2</strain>
    </source>
</reference>
<protein>
    <submittedName>
        <fullName evidence="5">Uncharacterized protein</fullName>
    </submittedName>
</protein>
<dbReference type="InterPro" id="IPR019775">
    <property type="entry name" value="WD40_repeat_CS"/>
</dbReference>
<dbReference type="PROSITE" id="PS50294">
    <property type="entry name" value="WD_REPEATS_REGION"/>
    <property type="match status" value="1"/>
</dbReference>
<evidence type="ECO:0000256" key="2">
    <source>
        <dbReference type="ARBA" id="ARBA00022737"/>
    </source>
</evidence>
<dbReference type="Gene3D" id="2.130.10.10">
    <property type="entry name" value="YVTN repeat-like/Quinoprotein amine dehydrogenase"/>
    <property type="match status" value="2"/>
</dbReference>
<evidence type="ECO:0000313" key="6">
    <source>
        <dbReference type="Proteomes" id="UP000809789"/>
    </source>
</evidence>
<organism evidence="5 6">
    <name type="scientific">Elsinoe batatas</name>
    <dbReference type="NCBI Taxonomy" id="2601811"/>
    <lineage>
        <taxon>Eukaryota</taxon>
        <taxon>Fungi</taxon>
        <taxon>Dikarya</taxon>
        <taxon>Ascomycota</taxon>
        <taxon>Pezizomycotina</taxon>
        <taxon>Dothideomycetes</taxon>
        <taxon>Dothideomycetidae</taxon>
        <taxon>Myriangiales</taxon>
        <taxon>Elsinoaceae</taxon>
        <taxon>Elsinoe</taxon>
    </lineage>
</organism>
<dbReference type="PROSITE" id="PS50082">
    <property type="entry name" value="WD_REPEATS_2"/>
    <property type="match status" value="1"/>
</dbReference>
<evidence type="ECO:0000256" key="4">
    <source>
        <dbReference type="SAM" id="MobiDB-lite"/>
    </source>
</evidence>
<comment type="caution">
    <text evidence="5">The sequence shown here is derived from an EMBL/GenBank/DDBJ whole genome shotgun (WGS) entry which is preliminary data.</text>
</comment>
<evidence type="ECO:0000313" key="5">
    <source>
        <dbReference type="EMBL" id="KAG8627428.1"/>
    </source>
</evidence>
<evidence type="ECO:0000256" key="3">
    <source>
        <dbReference type="PROSITE-ProRule" id="PRU00221"/>
    </source>
</evidence>